<dbReference type="InterPro" id="IPR013783">
    <property type="entry name" value="Ig-like_fold"/>
</dbReference>
<proteinExistence type="predicted"/>
<feature type="compositionally biased region" description="Polar residues" evidence="1">
    <location>
        <begin position="66"/>
        <end position="79"/>
    </location>
</feature>
<feature type="signal peptide" evidence="3">
    <location>
        <begin position="1"/>
        <end position="30"/>
    </location>
</feature>
<dbReference type="InterPro" id="IPR026466">
    <property type="entry name" value="Fim_isopep_form_D2_dom"/>
</dbReference>
<keyword evidence="6" id="KW-1185">Reference proteome</keyword>
<dbReference type="RefSeq" id="WP_023636388.1">
    <property type="nucleotide sequence ID" value="NZ_CP009622.1"/>
</dbReference>
<dbReference type="Gene3D" id="2.60.40.740">
    <property type="match status" value="1"/>
</dbReference>
<reference evidence="5 6" key="1">
    <citation type="journal article" date="2015" name="Genome Announc.">
        <title>Genome Sequence of Corynebacterium ulcerans Strain FRC11.</title>
        <authorList>
            <person name="Benevides Lde J."/>
            <person name="Viana M.V."/>
            <person name="Mariano D.C."/>
            <person name="Rocha Fde S."/>
            <person name="Bagano P.C."/>
            <person name="Folador E.L."/>
            <person name="Pereira F.L."/>
            <person name="Dorella F.A."/>
            <person name="Leal C.A."/>
            <person name="Carvalho A.F."/>
            <person name="Soares Sde C."/>
            <person name="Carneiro A."/>
            <person name="Ramos R."/>
            <person name="Badell-Ocando E."/>
            <person name="Guiso N."/>
            <person name="Silva A."/>
            <person name="Figueiredo H."/>
            <person name="Azevedo V."/>
            <person name="Guimaraes L.C."/>
        </authorList>
    </citation>
    <scope>NUCLEOTIDE SEQUENCE [LARGE SCALE GENOMIC DNA]</scope>
    <source>
        <strain evidence="6">FRC0011</strain>
    </source>
</reference>
<feature type="region of interest" description="Disordered" evidence="1">
    <location>
        <begin position="58"/>
        <end position="81"/>
    </location>
</feature>
<dbReference type="InterPro" id="IPR032364">
    <property type="entry name" value="GramPos_pilinD1_N"/>
</dbReference>
<name>A0ABM5RUI2_9CORY</name>
<feature type="transmembrane region" description="Helical" evidence="2">
    <location>
        <begin position="490"/>
        <end position="510"/>
    </location>
</feature>
<keyword evidence="2" id="KW-0812">Transmembrane</keyword>
<evidence type="ECO:0000313" key="6">
    <source>
        <dbReference type="Proteomes" id="UP000029910"/>
    </source>
</evidence>
<dbReference type="EMBL" id="CP009622">
    <property type="protein sequence ID" value="AIU33518.1"/>
    <property type="molecule type" value="Genomic_DNA"/>
</dbReference>
<dbReference type="Proteomes" id="UP000029910">
    <property type="component" value="Chromosome"/>
</dbReference>
<evidence type="ECO:0000259" key="4">
    <source>
        <dbReference type="Pfam" id="PF16555"/>
    </source>
</evidence>
<accession>A0ABM5RUI2</accession>
<evidence type="ECO:0000256" key="3">
    <source>
        <dbReference type="SAM" id="SignalP"/>
    </source>
</evidence>
<evidence type="ECO:0000256" key="2">
    <source>
        <dbReference type="SAM" id="Phobius"/>
    </source>
</evidence>
<evidence type="ECO:0000313" key="5">
    <source>
        <dbReference type="EMBL" id="AIU33518.1"/>
    </source>
</evidence>
<dbReference type="Gene3D" id="2.60.40.10">
    <property type="entry name" value="Immunoglobulins"/>
    <property type="match status" value="2"/>
</dbReference>
<feature type="chain" id="PRO_5045035473" evidence="3">
    <location>
        <begin position="31"/>
        <end position="517"/>
    </location>
</feature>
<dbReference type="NCBIfam" id="NF033902">
    <property type="entry name" value="iso_D2_wall_anc"/>
    <property type="match status" value="1"/>
</dbReference>
<protein>
    <submittedName>
        <fullName evidence="5">Cna protein B-type domain</fullName>
    </submittedName>
</protein>
<keyword evidence="2" id="KW-0472">Membrane</keyword>
<feature type="domain" description="Gram-positive pilin subunit D1 N-terminal" evidence="4">
    <location>
        <begin position="53"/>
        <end position="196"/>
    </location>
</feature>
<dbReference type="NCBIfam" id="TIGR01167">
    <property type="entry name" value="LPXTG_anchor"/>
    <property type="match status" value="1"/>
</dbReference>
<gene>
    <name evidence="5" type="ORF">CulFRC11_1969</name>
</gene>
<dbReference type="Pfam" id="PF16555">
    <property type="entry name" value="GramPos_pilinD1"/>
    <property type="match status" value="1"/>
</dbReference>
<dbReference type="InterPro" id="IPR048052">
    <property type="entry name" value="FM1-like"/>
</dbReference>
<keyword evidence="2" id="KW-1133">Transmembrane helix</keyword>
<sequence length="517" mass="54716">MNKFSRTTRSVTFAAMCGLALTTGAVGVQATTDFAPAAVAQSVSSPLVDKNAQGTLTLHKKADPSDTGTPTGNEDSGVQGTPLEGVGFTVYKVKNVDLTTNDGIAKAAGLKASDLVENGKANLSKVEQINGEKLTQSNGEAKWENLAPSAYLVVETAPKDGYAPAAPFLAFVPMTQSNAEAGGTEWNYDVHAYPKNYASKTPEKSVEDSGKNVGDKIDYTITAYAQTVKENQVRTIFRVEDTLDPKLTAPQPNEVTVDGFESTDYKVSVEGQKVTVAFTEAGLAKLKDNQPVSVHIPATVKEQPENGAIVNTAQVFENNPNTGEEQTPKETPTVNTYYGGVKFTKVSASDVTKGLADAEFKVFGVKDDQTCDKDSTDGKTPVLTQLKVNNADVYKSAADGLVTIDGLHVNDYANATEGTANLYSSYCLVETKSPKGFELLAEPIEFKVLKADVETQQAEKVIRLLSEVGEGGKLKNLEDTTPNLPMTGGAGIGILAALGALIIGAGAWLARRNSAKN</sequence>
<dbReference type="NCBIfam" id="TIGR04226">
    <property type="entry name" value="RrgB_K2N_iso_D2"/>
    <property type="match status" value="1"/>
</dbReference>
<organism evidence="5 6">
    <name type="scientific">Corynebacterium ramonii</name>
    <dbReference type="NCBI Taxonomy" id="3026968"/>
    <lineage>
        <taxon>Bacteria</taxon>
        <taxon>Bacillati</taxon>
        <taxon>Actinomycetota</taxon>
        <taxon>Actinomycetes</taxon>
        <taxon>Mycobacteriales</taxon>
        <taxon>Corynebacteriaceae</taxon>
        <taxon>Corynebacterium</taxon>
    </lineage>
</organism>
<evidence type="ECO:0000256" key="1">
    <source>
        <dbReference type="SAM" id="MobiDB-lite"/>
    </source>
</evidence>
<keyword evidence="3" id="KW-0732">Signal</keyword>